<dbReference type="Gene3D" id="3.40.190.290">
    <property type="match status" value="1"/>
</dbReference>
<evidence type="ECO:0000259" key="6">
    <source>
        <dbReference type="PROSITE" id="PS50931"/>
    </source>
</evidence>
<dbReference type="Pfam" id="PF03466">
    <property type="entry name" value="LysR_substrate"/>
    <property type="match status" value="1"/>
</dbReference>
<gene>
    <name evidence="7" type="ORF">DFQ50_10753</name>
</gene>
<sequence>MTFLPRINGATHNSPLRKMKEYDLIALRSFVAVIETGSFYNAAVQLETSSASISRRVSSLEQSLGVRLLNRTTRHLELTTAGEQFYKDVKGILESLEQAEERLNCFQETLSGVIRLSAPLTFGVKKLAPLLPVFMAKYPHITVQLQLEDRLSDLVGEGLDLALRISALNDSSLVCTHLADLPRLFCASPAYLARNGVPASPAELAGHNCLRYSLLSARDEWGFTEGKELPEMNTPLITDNGDVLREAAIQGMGIAMLPWFIVEDALHAGTLVPVMQEHAPSALPLSLIRPTRHYTPVRVTTFMAWLREVLCTSIE</sequence>
<dbReference type="InterPro" id="IPR036388">
    <property type="entry name" value="WH-like_DNA-bd_sf"/>
</dbReference>
<proteinExistence type="inferred from homology"/>
<keyword evidence="3" id="KW-0238">DNA-binding</keyword>
<comment type="caution">
    <text evidence="7">The sequence shown here is derived from an EMBL/GenBank/DDBJ whole genome shotgun (WGS) entry which is preliminary data.</text>
</comment>
<evidence type="ECO:0000313" key="7">
    <source>
        <dbReference type="EMBL" id="RBP09338.1"/>
    </source>
</evidence>
<dbReference type="PROSITE" id="PS50931">
    <property type="entry name" value="HTH_LYSR"/>
    <property type="match status" value="1"/>
</dbReference>
<evidence type="ECO:0000256" key="1">
    <source>
        <dbReference type="ARBA" id="ARBA00009437"/>
    </source>
</evidence>
<comment type="similarity">
    <text evidence="1">Belongs to the LysR transcriptional regulatory family.</text>
</comment>
<dbReference type="InterPro" id="IPR036390">
    <property type="entry name" value="WH_DNA-bd_sf"/>
</dbReference>
<dbReference type="InterPro" id="IPR058163">
    <property type="entry name" value="LysR-type_TF_proteobact-type"/>
</dbReference>
<dbReference type="EMBL" id="QNRL01000007">
    <property type="protein sequence ID" value="RBP09338.1"/>
    <property type="molecule type" value="Genomic_DNA"/>
</dbReference>
<organism evidence="7 8">
    <name type="scientific">Pseudocitrobacter faecalis</name>
    <dbReference type="NCBI Taxonomy" id="1398493"/>
    <lineage>
        <taxon>Bacteria</taxon>
        <taxon>Pseudomonadati</taxon>
        <taxon>Pseudomonadota</taxon>
        <taxon>Gammaproteobacteria</taxon>
        <taxon>Enterobacterales</taxon>
        <taxon>Enterobacteriaceae</taxon>
        <taxon>Pseudocitrobacter</taxon>
    </lineage>
</organism>
<evidence type="ECO:0000256" key="3">
    <source>
        <dbReference type="ARBA" id="ARBA00023125"/>
    </source>
</evidence>
<keyword evidence="5" id="KW-0175">Coiled coil</keyword>
<protein>
    <submittedName>
        <fullName evidence="7">LysR family transcriptional regulator</fullName>
    </submittedName>
</protein>
<dbReference type="InterPro" id="IPR005119">
    <property type="entry name" value="LysR_subst-bd"/>
</dbReference>
<reference evidence="7 8" key="1">
    <citation type="submission" date="2018-06" db="EMBL/GenBank/DDBJ databases">
        <title>Genomic Encyclopedia of Type Strains, Phase IV (KMG-IV): sequencing the most valuable type-strain genomes for metagenomic binning, comparative biology and taxonomic classification.</title>
        <authorList>
            <person name="Goeker M."/>
        </authorList>
    </citation>
    <scope>NUCLEOTIDE SEQUENCE [LARGE SCALE GENOMIC DNA]</scope>
    <source>
        <strain evidence="7 8">DSM 27453</strain>
    </source>
</reference>
<dbReference type="PANTHER" id="PTHR30537:SF5">
    <property type="entry name" value="HTH-TYPE TRANSCRIPTIONAL ACTIVATOR TTDR-RELATED"/>
    <property type="match status" value="1"/>
</dbReference>
<evidence type="ECO:0000313" key="8">
    <source>
        <dbReference type="Proteomes" id="UP000253201"/>
    </source>
</evidence>
<feature type="domain" description="HTH lysR-type" evidence="6">
    <location>
        <begin position="22"/>
        <end position="79"/>
    </location>
</feature>
<dbReference type="Gene3D" id="1.10.10.10">
    <property type="entry name" value="Winged helix-like DNA-binding domain superfamily/Winged helix DNA-binding domain"/>
    <property type="match status" value="1"/>
</dbReference>
<accession>A0ABX9FVW6</accession>
<dbReference type="Pfam" id="PF00126">
    <property type="entry name" value="HTH_1"/>
    <property type="match status" value="1"/>
</dbReference>
<name>A0ABX9FVW6_9ENTR</name>
<keyword evidence="4" id="KW-0804">Transcription</keyword>
<dbReference type="InterPro" id="IPR000847">
    <property type="entry name" value="LysR_HTH_N"/>
</dbReference>
<dbReference type="SUPFAM" id="SSF46785">
    <property type="entry name" value="Winged helix' DNA-binding domain"/>
    <property type="match status" value="1"/>
</dbReference>
<dbReference type="SUPFAM" id="SSF53850">
    <property type="entry name" value="Periplasmic binding protein-like II"/>
    <property type="match status" value="1"/>
</dbReference>
<feature type="coiled-coil region" evidence="5">
    <location>
        <begin position="89"/>
        <end position="116"/>
    </location>
</feature>
<keyword evidence="2" id="KW-0805">Transcription regulation</keyword>
<dbReference type="Proteomes" id="UP000253201">
    <property type="component" value="Unassembled WGS sequence"/>
</dbReference>
<evidence type="ECO:0000256" key="5">
    <source>
        <dbReference type="SAM" id="Coils"/>
    </source>
</evidence>
<dbReference type="PANTHER" id="PTHR30537">
    <property type="entry name" value="HTH-TYPE TRANSCRIPTIONAL REGULATOR"/>
    <property type="match status" value="1"/>
</dbReference>
<dbReference type="CDD" id="cd08422">
    <property type="entry name" value="PBP2_CrgA_like"/>
    <property type="match status" value="1"/>
</dbReference>
<evidence type="ECO:0000256" key="2">
    <source>
        <dbReference type="ARBA" id="ARBA00023015"/>
    </source>
</evidence>
<keyword evidence="8" id="KW-1185">Reference proteome</keyword>
<evidence type="ECO:0000256" key="4">
    <source>
        <dbReference type="ARBA" id="ARBA00023163"/>
    </source>
</evidence>